<accession>A0A2D2E2U0</accession>
<dbReference type="NCBIfam" id="TIGR00762">
    <property type="entry name" value="DegV"/>
    <property type="match status" value="1"/>
</dbReference>
<keyword evidence="1" id="KW-0446">Lipid-binding</keyword>
<dbReference type="InterPro" id="IPR043168">
    <property type="entry name" value="DegV_C"/>
</dbReference>
<dbReference type="Gene3D" id="3.30.1180.10">
    <property type="match status" value="1"/>
</dbReference>
<dbReference type="PANTHER" id="PTHR33434:SF2">
    <property type="entry name" value="FATTY ACID-BINDING PROTEIN TM_1468"/>
    <property type="match status" value="1"/>
</dbReference>
<dbReference type="Gene3D" id="3.40.50.10170">
    <property type="match status" value="1"/>
</dbReference>
<dbReference type="InterPro" id="IPR003797">
    <property type="entry name" value="DegV"/>
</dbReference>
<dbReference type="EMBL" id="CP024176">
    <property type="protein sequence ID" value="ATQ83593.1"/>
    <property type="molecule type" value="Genomic_DNA"/>
</dbReference>
<dbReference type="PANTHER" id="PTHR33434">
    <property type="entry name" value="DEGV DOMAIN-CONTAINING PROTEIN DR_1986-RELATED"/>
    <property type="match status" value="1"/>
</dbReference>
<dbReference type="PROSITE" id="PS51482">
    <property type="entry name" value="DEGV"/>
    <property type="match status" value="1"/>
</dbReference>
<dbReference type="AlphaFoldDB" id="A0A2D2E2U0"/>
<dbReference type="GO" id="GO:0008289">
    <property type="term" value="F:lipid binding"/>
    <property type="evidence" value="ECO:0007669"/>
    <property type="project" value="UniProtKB-KW"/>
</dbReference>
<reference evidence="2" key="1">
    <citation type="submission" date="2017-11" db="EMBL/GenBank/DDBJ databases">
        <title>Complete Genome Sequence from Moraxella oslensis YHS isolated from human skin.</title>
        <authorList>
            <person name="Lee K."/>
            <person name="Lim J.Y."/>
            <person name="Hwang I."/>
        </authorList>
    </citation>
    <scope>NUCLEOTIDE SEQUENCE</scope>
    <source>
        <strain evidence="2">YHS</strain>
    </source>
</reference>
<sequence length="293" mass="32938">MKRAVVTTSSSCLEALGLSQGMDILRLHVNINNVDFIDGKNITSERLATIMKTNLKSVARTFPPSIHEMHLLFNDLIARGVTEVFVCGISSKFSQTLPMLEELKVHYANRLHIFVYDTKTLNIAEGALAYEAKLLIEQGESFENVAKKLDDLRRRSEFLFTLSDLDYIIRNKKLSSPAAFVANLFDIKPIMQINQMGEIVAVEKVRKLEKTLITMGKTVEKFAANQPAFIYLTDTGHHESTEYLKYLLATHFGWHDLPVIRVSTISLANHGLMGTGIGVFYGELPHIVKALKK</sequence>
<name>A0A2D2E2U0_FAUOS</name>
<gene>
    <name evidence="2" type="ORF">YHS_07000</name>
</gene>
<proteinExistence type="predicted"/>
<dbReference type="SUPFAM" id="SSF82549">
    <property type="entry name" value="DAK1/DegV-like"/>
    <property type="match status" value="1"/>
</dbReference>
<dbReference type="InterPro" id="IPR050270">
    <property type="entry name" value="DegV_domain_contain"/>
</dbReference>
<evidence type="ECO:0000313" key="2">
    <source>
        <dbReference type="EMBL" id="ATQ83593.1"/>
    </source>
</evidence>
<dbReference type="Pfam" id="PF02645">
    <property type="entry name" value="DegV"/>
    <property type="match status" value="1"/>
</dbReference>
<protein>
    <submittedName>
        <fullName evidence="2">DegV family EDD domain-containing protein</fullName>
    </submittedName>
</protein>
<evidence type="ECO:0000256" key="1">
    <source>
        <dbReference type="ARBA" id="ARBA00023121"/>
    </source>
</evidence>
<organism evidence="2">
    <name type="scientific">Faucicola osloensis</name>
    <name type="common">Moraxella osloensis</name>
    <dbReference type="NCBI Taxonomy" id="34062"/>
    <lineage>
        <taxon>Bacteria</taxon>
        <taxon>Pseudomonadati</taxon>
        <taxon>Pseudomonadota</taxon>
        <taxon>Gammaproteobacteria</taxon>
        <taxon>Moraxellales</taxon>
        <taxon>Moraxellaceae</taxon>
        <taxon>Faucicola</taxon>
    </lineage>
</organism>